<accession>A0ABV1BZG7</accession>
<comment type="caution">
    <text evidence="1">The sequence shown here is derived from an EMBL/GenBank/DDBJ whole genome shotgun (WGS) entry which is preliminary data.</text>
</comment>
<dbReference type="RefSeq" id="WP_022503081.1">
    <property type="nucleotide sequence ID" value="NZ_DAWDAH010000004.1"/>
</dbReference>
<gene>
    <name evidence="1" type="ORF">WMO14_11270</name>
</gene>
<reference evidence="1 2" key="1">
    <citation type="submission" date="2024-03" db="EMBL/GenBank/DDBJ databases">
        <title>Human intestinal bacterial collection.</title>
        <authorList>
            <person name="Pauvert C."/>
            <person name="Hitch T.C.A."/>
            <person name="Clavel T."/>
        </authorList>
    </citation>
    <scope>NUCLEOTIDE SEQUENCE [LARGE SCALE GENOMIC DNA]</scope>
    <source>
        <strain evidence="1 2">CLA-AA-H255</strain>
    </source>
</reference>
<evidence type="ECO:0000313" key="2">
    <source>
        <dbReference type="Proteomes" id="UP001442364"/>
    </source>
</evidence>
<evidence type="ECO:0000313" key="1">
    <source>
        <dbReference type="EMBL" id="MEQ2380440.1"/>
    </source>
</evidence>
<protein>
    <submittedName>
        <fullName evidence="1">DUF6063 family protein</fullName>
    </submittedName>
</protein>
<dbReference type="Proteomes" id="UP001442364">
    <property type="component" value="Unassembled WGS sequence"/>
</dbReference>
<proteinExistence type="predicted"/>
<organism evidence="1 2">
    <name type="scientific">[Lactobacillus] rogosae</name>
    <dbReference type="NCBI Taxonomy" id="706562"/>
    <lineage>
        <taxon>Bacteria</taxon>
        <taxon>Bacillati</taxon>
        <taxon>Bacillota</taxon>
        <taxon>Clostridia</taxon>
        <taxon>Lachnospirales</taxon>
        <taxon>Lachnospiraceae</taxon>
        <taxon>Lachnospira</taxon>
    </lineage>
</organism>
<dbReference type="Pfam" id="PF19539">
    <property type="entry name" value="DUF6063"/>
    <property type="match status" value="1"/>
</dbReference>
<name>A0ABV1BZG7_9FIRM</name>
<sequence>MENRNLEKALDIVSKLITGEELTERGDNSSLYQEYNNNAEIYDIVHVSLKKLNLSIYEYNNGLYVSAGENNRVFGYTNEELRKELGIKVNKDLYMAYFVIYNIITEFYTASSNTTYVEFVKVEDIVKNVDYSVSAIIDKKLGMIIDDIEENSFKQIALSWDELPVITVEDTADVRAARNSKTGFVKMVLNFCVSQGLLMEAQSRYYPTDRFKALIENYFDEYKGRMAEIMQSLI</sequence>
<keyword evidence="2" id="KW-1185">Reference proteome</keyword>
<dbReference type="EMBL" id="JBBMER010000009">
    <property type="protein sequence ID" value="MEQ2380440.1"/>
    <property type="molecule type" value="Genomic_DNA"/>
</dbReference>
<dbReference type="InterPro" id="IPR045707">
    <property type="entry name" value="DUF6063"/>
</dbReference>